<dbReference type="Proteomes" id="UP000054988">
    <property type="component" value="Unassembled WGS sequence"/>
</dbReference>
<organism evidence="1 2">
    <name type="scientific">Moniliophthora roreri</name>
    <name type="common">Frosty pod rot fungus</name>
    <name type="synonym">Monilia roreri</name>
    <dbReference type="NCBI Taxonomy" id="221103"/>
    <lineage>
        <taxon>Eukaryota</taxon>
        <taxon>Fungi</taxon>
        <taxon>Dikarya</taxon>
        <taxon>Basidiomycota</taxon>
        <taxon>Agaricomycotina</taxon>
        <taxon>Agaricomycetes</taxon>
        <taxon>Agaricomycetidae</taxon>
        <taxon>Agaricales</taxon>
        <taxon>Marasmiineae</taxon>
        <taxon>Marasmiaceae</taxon>
        <taxon>Moniliophthora</taxon>
    </lineage>
</organism>
<dbReference type="AlphaFoldDB" id="A0A0W0G6Y3"/>
<reference evidence="1 2" key="1">
    <citation type="submission" date="2015-12" db="EMBL/GenBank/DDBJ databases">
        <title>Draft genome sequence of Moniliophthora roreri, the causal agent of frosty pod rot of cacao.</title>
        <authorList>
            <person name="Aime M.C."/>
            <person name="Diaz-Valderrama J.R."/>
            <person name="Kijpornyongpan T."/>
            <person name="Phillips-Mora W."/>
        </authorList>
    </citation>
    <scope>NUCLEOTIDE SEQUENCE [LARGE SCALE GENOMIC DNA]</scope>
    <source>
        <strain evidence="1 2">MCA 2952</strain>
    </source>
</reference>
<dbReference type="eggNOG" id="ENOG502S1PI">
    <property type="taxonomic scope" value="Eukaryota"/>
</dbReference>
<protein>
    <submittedName>
        <fullName evidence="1">Uncharacterized protein</fullName>
    </submittedName>
</protein>
<evidence type="ECO:0000313" key="2">
    <source>
        <dbReference type="Proteomes" id="UP000054988"/>
    </source>
</evidence>
<dbReference type="Gene3D" id="3.10.20.90">
    <property type="entry name" value="Phosphatidylinositol 3-kinase Catalytic Subunit, Chain A, domain 1"/>
    <property type="match status" value="1"/>
</dbReference>
<proteinExistence type="predicted"/>
<accession>A0A0W0G6Y3</accession>
<name>A0A0W0G6Y3_MONRR</name>
<comment type="caution">
    <text evidence="1">The sequence shown here is derived from an EMBL/GenBank/DDBJ whole genome shotgun (WGS) entry which is preliminary data.</text>
</comment>
<gene>
    <name evidence="1" type="ORF">WG66_3115</name>
</gene>
<evidence type="ECO:0000313" key="1">
    <source>
        <dbReference type="EMBL" id="KTB44299.1"/>
    </source>
</evidence>
<dbReference type="EMBL" id="LATX01000953">
    <property type="protein sequence ID" value="KTB44299.1"/>
    <property type="molecule type" value="Genomic_DNA"/>
</dbReference>
<sequence>MSTSRPKNEETNLVLFCDGSGSKRVIVRRPMVYSAATACAQTHFPKIALENLVFLTDQLAICQGERAEVTPDTWAIVIKSVSCFYVVDRTTERGYTCSETCNESSVSSGPTDNSQEIKLKLKFCFFSWRGNTQSLDNECTVPSSMAFKEIFEAYETHIRKAEPGRPAYLTDDTQISYHFENKPIFSEVSKCPRDLNMEDGAVIECYPVSKVFGLDRPFAPTQTLSLFPSTSSATLRKPVIYLFSPKQIEANVSVSLVPQWSFAATYPVVAIKSSPSARLHQQVQWRVQTQPDGTLKQTDTGLDISYLFWEASTNSDAPLSPPSSPLIAHQFIPSQADVQPHDSVVLSVDALPPYLEKALFALGLHTEARSSFITYWLPSFLKHKHVALRFVNQASYEPAAPLEITPQPDVITRVFMLFKGVSLETGGWDAASQRADLDPVLWRDVVGVDIEKIWDDGLFRALEWGGMEVRE</sequence>